<protein>
    <recommendedName>
        <fullName evidence="3">rRNA N-glycosylase</fullName>
        <ecNumber evidence="3">3.2.2.22</ecNumber>
    </recommendedName>
    <alternativeName>
        <fullName evidence="6">rRNA N-glycosidase</fullName>
    </alternativeName>
</protein>
<keyword evidence="5" id="KW-0611">Plant defense</keyword>
<dbReference type="Proteomes" id="UP000518752">
    <property type="component" value="Unassembled WGS sequence"/>
</dbReference>
<dbReference type="OrthoDB" id="4927890at2759"/>
<evidence type="ECO:0000256" key="6">
    <source>
        <dbReference type="ARBA" id="ARBA00030788"/>
    </source>
</evidence>
<evidence type="ECO:0000256" key="4">
    <source>
        <dbReference type="ARBA" id="ARBA00022801"/>
    </source>
</evidence>
<reference evidence="8 9" key="1">
    <citation type="journal article" date="2020" name="ISME J.">
        <title>Uncovering the hidden diversity of litter-decomposition mechanisms in mushroom-forming fungi.</title>
        <authorList>
            <person name="Floudas D."/>
            <person name="Bentzer J."/>
            <person name="Ahren D."/>
            <person name="Johansson T."/>
            <person name="Persson P."/>
            <person name="Tunlid A."/>
        </authorList>
    </citation>
    <scope>NUCLEOTIDE SEQUENCE [LARGE SCALE GENOMIC DNA]</scope>
    <source>
        <strain evidence="8 9">CBS 406.79</strain>
    </source>
</reference>
<dbReference type="GO" id="GO:0006952">
    <property type="term" value="P:defense response"/>
    <property type="evidence" value="ECO:0007669"/>
    <property type="project" value="UniProtKB-KW"/>
</dbReference>
<evidence type="ECO:0000259" key="7">
    <source>
        <dbReference type="Pfam" id="PF20241"/>
    </source>
</evidence>
<proteinExistence type="inferred from homology"/>
<accession>A0A8H5HPW5</accession>
<dbReference type="PANTHER" id="PTHR33453:SF9">
    <property type="entry name" value="ALBUMIN B-32"/>
    <property type="match status" value="1"/>
</dbReference>
<sequence length="532" mass="59304">MANRNNARVLFTVNWHITRDLDGAYAYLGFIQDLRAQLEVGERTRGVPSLVVERAGNMNFFDVHLSYTDTNNITHAINLRLRTDNLYLIGFRRENLNTWFELANQGVRNFLINEPRTPTVPVGFGENYRALASNAGRSDDLHDVVLNFDQIGWAIRTLADGTSTQRDKARALLVFVIAVAEATRFHLISRFVSSSWLSEQPEELGPSRGNLVHNWDRLSTAIQRAQNPGHWFTFLNTTGLIGTNNIAGAIDALGIMHLTCREDPRPSGSGSSGNRRSRSIPVYCQGQSLLEIFHVLLNPTDKERAYKMTLYGTITITDGAGTTNVWNRDKSKSVETDPSIYIPLNGPDRPLYAGDELYINLDLQNEHTDHVIANGTIAFNPFDYFSLTKYNVGTTCEVSGDYGSATVSYMVMSDGLYAQIAVVIIEGDGDTTQVYGDIDVNNGHGQSTLFLTQRGDAFDVKTRASIPLLKNIVAVPTKDKLTVNVNIKDWNRFLSDTQIAWGAAEFHPQYMRSESKRIKGAGGELEVQVTWL</sequence>
<dbReference type="EMBL" id="JAACJN010000034">
    <property type="protein sequence ID" value="KAF5387273.1"/>
    <property type="molecule type" value="Genomic_DNA"/>
</dbReference>
<dbReference type="SUPFAM" id="SSF56371">
    <property type="entry name" value="Ribosome inactivating proteins (RIP)"/>
    <property type="match status" value="1"/>
</dbReference>
<dbReference type="InterPro" id="IPR046533">
    <property type="entry name" value="DUF6598"/>
</dbReference>
<organism evidence="8 9">
    <name type="scientific">Collybiopsis confluens</name>
    <dbReference type="NCBI Taxonomy" id="2823264"/>
    <lineage>
        <taxon>Eukaryota</taxon>
        <taxon>Fungi</taxon>
        <taxon>Dikarya</taxon>
        <taxon>Basidiomycota</taxon>
        <taxon>Agaricomycotina</taxon>
        <taxon>Agaricomycetes</taxon>
        <taxon>Agaricomycetidae</taxon>
        <taxon>Agaricales</taxon>
        <taxon>Marasmiineae</taxon>
        <taxon>Omphalotaceae</taxon>
        <taxon>Collybiopsis</taxon>
    </lineage>
</organism>
<dbReference type="PRINTS" id="PR00396">
    <property type="entry name" value="SHIGARICIN"/>
</dbReference>
<dbReference type="GO" id="GO:0017148">
    <property type="term" value="P:negative regulation of translation"/>
    <property type="evidence" value="ECO:0007669"/>
    <property type="project" value="InterPro"/>
</dbReference>
<dbReference type="InterPro" id="IPR017989">
    <property type="entry name" value="Ribosome_inactivat_1/2"/>
</dbReference>
<keyword evidence="4" id="KW-0378">Hydrolase</keyword>
<dbReference type="EC" id="3.2.2.22" evidence="3"/>
<dbReference type="AlphaFoldDB" id="A0A8H5HPW5"/>
<comment type="catalytic activity">
    <reaction evidence="1">
        <text>Endohydrolysis of the N-glycosidic bond at one specific adenosine on the 28S rRNA.</text>
        <dbReference type="EC" id="3.2.2.22"/>
    </reaction>
</comment>
<dbReference type="InterPro" id="IPR016138">
    <property type="entry name" value="Ribosome_inactivat_prot_sub1"/>
</dbReference>
<evidence type="ECO:0000313" key="9">
    <source>
        <dbReference type="Proteomes" id="UP000518752"/>
    </source>
</evidence>
<comment type="caution">
    <text evidence="8">The sequence shown here is derived from an EMBL/GenBank/DDBJ whole genome shotgun (WGS) entry which is preliminary data.</text>
</comment>
<evidence type="ECO:0000313" key="8">
    <source>
        <dbReference type="EMBL" id="KAF5387273.1"/>
    </source>
</evidence>
<evidence type="ECO:0000256" key="1">
    <source>
        <dbReference type="ARBA" id="ARBA00000237"/>
    </source>
</evidence>
<dbReference type="InterPro" id="IPR001574">
    <property type="entry name" value="Ribosome_inactivat_prot"/>
</dbReference>
<keyword evidence="9" id="KW-1185">Reference proteome</keyword>
<gene>
    <name evidence="8" type="ORF">D9757_006825</name>
</gene>
<evidence type="ECO:0000256" key="5">
    <source>
        <dbReference type="ARBA" id="ARBA00022821"/>
    </source>
</evidence>
<dbReference type="Pfam" id="PF00161">
    <property type="entry name" value="RIP"/>
    <property type="match status" value="1"/>
</dbReference>
<dbReference type="PANTHER" id="PTHR33453">
    <property type="match status" value="1"/>
</dbReference>
<dbReference type="GO" id="GO:0030598">
    <property type="term" value="F:rRNA N-glycosylase activity"/>
    <property type="evidence" value="ECO:0007669"/>
    <property type="project" value="UniProtKB-EC"/>
</dbReference>
<evidence type="ECO:0000256" key="3">
    <source>
        <dbReference type="ARBA" id="ARBA00012001"/>
    </source>
</evidence>
<comment type="similarity">
    <text evidence="2">Belongs to the ribosome-inactivating protein family. Type 1 RIP subfamily.</text>
</comment>
<feature type="domain" description="DUF6598" evidence="7">
    <location>
        <begin position="289"/>
        <end position="529"/>
    </location>
</feature>
<dbReference type="InterPro" id="IPR036041">
    <property type="entry name" value="Ribosome-inact_prot_sf"/>
</dbReference>
<dbReference type="Pfam" id="PF20241">
    <property type="entry name" value="DUF6598"/>
    <property type="match status" value="1"/>
</dbReference>
<dbReference type="Gene3D" id="3.40.420.10">
    <property type="entry name" value="Ricin (A subunit), domain 1"/>
    <property type="match status" value="1"/>
</dbReference>
<evidence type="ECO:0000256" key="2">
    <source>
        <dbReference type="ARBA" id="ARBA00008544"/>
    </source>
</evidence>
<name>A0A8H5HPW5_9AGAR</name>